<keyword evidence="5 9" id="KW-0560">Oxidoreductase</keyword>
<dbReference type="SUPFAM" id="SSF51735">
    <property type="entry name" value="NAD(P)-binding Rossmann-fold domains"/>
    <property type="match status" value="1"/>
</dbReference>
<keyword evidence="6" id="KW-0149">Chlorophyll biosynthesis</keyword>
<keyword evidence="7 9" id="KW-0627">Porphyrin biosynthesis</keyword>
<comment type="pathway">
    <text evidence="1 9">Porphyrin-containing compound metabolism; protoporphyrin-IX biosynthesis; 5-aminolevulinate from L-glutamyl-tRNA(Glu): step 1/2.</text>
</comment>
<keyword evidence="4 9" id="KW-0521">NADP</keyword>
<comment type="caution">
    <text evidence="13">The sequence shown here is derived from an EMBL/GenBank/DDBJ whole genome shotgun (WGS) entry which is preliminary data.</text>
</comment>
<dbReference type="Gene3D" id="3.30.460.30">
    <property type="entry name" value="Glutamyl-tRNA reductase, N-terminal domain"/>
    <property type="match status" value="1"/>
</dbReference>
<keyword evidence="14" id="KW-1185">Reference proteome</keyword>
<evidence type="ECO:0000313" key="14">
    <source>
        <dbReference type="Proteomes" id="UP001318860"/>
    </source>
</evidence>
<dbReference type="Pfam" id="PF00745">
    <property type="entry name" value="GlutR_dimer"/>
    <property type="match status" value="1"/>
</dbReference>
<dbReference type="InterPro" id="IPR036453">
    <property type="entry name" value="GluRdtase_dimer_dom_sf"/>
</dbReference>
<evidence type="ECO:0000259" key="10">
    <source>
        <dbReference type="Pfam" id="PF00745"/>
    </source>
</evidence>
<evidence type="ECO:0000256" key="6">
    <source>
        <dbReference type="ARBA" id="ARBA00023171"/>
    </source>
</evidence>
<dbReference type="SUPFAM" id="SSF69075">
    <property type="entry name" value="Glutamyl tRNA-reductase dimerization domain"/>
    <property type="match status" value="1"/>
</dbReference>
<evidence type="ECO:0000313" key="13">
    <source>
        <dbReference type="EMBL" id="KAK6136440.1"/>
    </source>
</evidence>
<dbReference type="InterPro" id="IPR006151">
    <property type="entry name" value="Shikm_DH/Glu-tRNA_Rdtase"/>
</dbReference>
<accession>A0ABR0VQ23</accession>
<name>A0ABR0VQ23_REHGL</name>
<evidence type="ECO:0000256" key="3">
    <source>
        <dbReference type="ARBA" id="ARBA00012970"/>
    </source>
</evidence>
<dbReference type="PANTHER" id="PTHR43120">
    <property type="entry name" value="GLUTAMYL-TRNA REDUCTASE 1, CHLOROPLASTIC"/>
    <property type="match status" value="1"/>
</dbReference>
<evidence type="ECO:0000259" key="12">
    <source>
        <dbReference type="Pfam" id="PF05201"/>
    </source>
</evidence>
<feature type="domain" description="Quinate/shikimate 5-dehydrogenase/glutamyl-tRNA reductase" evidence="11">
    <location>
        <begin position="276"/>
        <end position="417"/>
    </location>
</feature>
<evidence type="ECO:0000259" key="11">
    <source>
        <dbReference type="Pfam" id="PF01488"/>
    </source>
</evidence>
<dbReference type="NCBIfam" id="NF000744">
    <property type="entry name" value="PRK00045.1-3"/>
    <property type="match status" value="1"/>
</dbReference>
<dbReference type="Pfam" id="PF05201">
    <property type="entry name" value="GlutR_N"/>
    <property type="match status" value="1"/>
</dbReference>
<evidence type="ECO:0000256" key="8">
    <source>
        <dbReference type="ARBA" id="ARBA00047464"/>
    </source>
</evidence>
<dbReference type="Pfam" id="PF01488">
    <property type="entry name" value="Shikimate_DH"/>
    <property type="match status" value="1"/>
</dbReference>
<dbReference type="InterPro" id="IPR018214">
    <property type="entry name" value="GluRdtase_CS"/>
</dbReference>
<evidence type="ECO:0000256" key="1">
    <source>
        <dbReference type="ARBA" id="ARBA00005059"/>
    </source>
</evidence>
<dbReference type="InterPro" id="IPR000343">
    <property type="entry name" value="4pyrrol_synth_GluRdtase"/>
</dbReference>
<dbReference type="SUPFAM" id="SSF69742">
    <property type="entry name" value="Glutamyl tRNA-reductase catalytic, N-terminal domain"/>
    <property type="match status" value="1"/>
</dbReference>
<dbReference type="Gene3D" id="3.40.50.720">
    <property type="entry name" value="NAD(P)-binding Rossmann-like Domain"/>
    <property type="match status" value="1"/>
</dbReference>
<evidence type="ECO:0000256" key="7">
    <source>
        <dbReference type="ARBA" id="ARBA00023244"/>
    </source>
</evidence>
<evidence type="ECO:0000256" key="9">
    <source>
        <dbReference type="RuleBase" id="RU000584"/>
    </source>
</evidence>
<reference evidence="13 14" key="1">
    <citation type="journal article" date="2021" name="Comput. Struct. Biotechnol. J.">
        <title>De novo genome assembly of the potent medicinal plant Rehmannia glutinosa using nanopore technology.</title>
        <authorList>
            <person name="Ma L."/>
            <person name="Dong C."/>
            <person name="Song C."/>
            <person name="Wang X."/>
            <person name="Zheng X."/>
            <person name="Niu Y."/>
            <person name="Chen S."/>
            <person name="Feng W."/>
        </authorList>
    </citation>
    <scope>NUCLEOTIDE SEQUENCE [LARGE SCALE GENOMIC DNA]</scope>
    <source>
        <strain evidence="13">DH-2019</strain>
    </source>
</reference>
<evidence type="ECO:0000256" key="5">
    <source>
        <dbReference type="ARBA" id="ARBA00023002"/>
    </source>
</evidence>
<dbReference type="EC" id="1.2.1.70" evidence="3 9"/>
<dbReference type="CDD" id="cd05213">
    <property type="entry name" value="NAD_bind_Glutamyl_tRNA_reduct"/>
    <property type="match status" value="1"/>
</dbReference>
<dbReference type="InterPro" id="IPR036343">
    <property type="entry name" value="GluRdtase_N_sf"/>
</dbReference>
<organism evidence="13 14">
    <name type="scientific">Rehmannia glutinosa</name>
    <name type="common">Chinese foxglove</name>
    <dbReference type="NCBI Taxonomy" id="99300"/>
    <lineage>
        <taxon>Eukaryota</taxon>
        <taxon>Viridiplantae</taxon>
        <taxon>Streptophyta</taxon>
        <taxon>Embryophyta</taxon>
        <taxon>Tracheophyta</taxon>
        <taxon>Spermatophyta</taxon>
        <taxon>Magnoliopsida</taxon>
        <taxon>eudicotyledons</taxon>
        <taxon>Gunneridae</taxon>
        <taxon>Pentapetalae</taxon>
        <taxon>asterids</taxon>
        <taxon>lamiids</taxon>
        <taxon>Lamiales</taxon>
        <taxon>Orobanchaceae</taxon>
        <taxon>Rehmannieae</taxon>
        <taxon>Rehmannia</taxon>
    </lineage>
</organism>
<gene>
    <name evidence="13" type="ORF">DH2020_029796</name>
</gene>
<feature type="domain" description="Tetrapyrrole biosynthesis glutamyl-tRNA reductase dimerisation" evidence="10">
    <location>
        <begin position="431"/>
        <end position="535"/>
    </location>
</feature>
<sequence length="558" mass="61913">MAAASGFATSLSSTSCNNELKFDFRSNALCSRNSPYSSLACFPPRTRFFCNNLRYKVVMPHTKSFRLNPRCEVAPNAEIQSKPSSLSALELLKTSAADRYTKETSSILVIGLNYRTAPIEIREKLSIPEAQWPQEIGELCALNHIEEAAVLSTCNRMEIYVVALSQHRGIKEVTEWMSKISSVPVSELRQHRFLLSNRDATQHLFEVSSGLDSLVLGEGQILSQVKQVVKTGQGVPGFDRKISGLFKHAITVGKRVRTETNISSGSVSVSSAAVELAMMKLPEVSHATARMLVVGAGKMGKLVIKHLAAKGCKRIVVVNRTEDKVASLREELKDVEIVYRPFSELLTCAAEADVVFTCTASKNLLFSKDEVQMLPPVGPHVGGQRLFIDISVPRNVGPCVSDIKTVQVYNVDDLKEVVAANKEDRLQKAMEAQAIISEEVKQFEAWKDSLETVPTIKKLRAYAERIRASEFEKCLSKMGDDITKNKKKAIYDLSVGIVNKLLHGPMQHLRCDGNDTRGLNEILENMHALNRIFSLDTEMSVLEEKVRAKIEQSQKMVS</sequence>
<comment type="catalytic activity">
    <reaction evidence="8 9">
        <text>(S)-4-amino-5-oxopentanoate + tRNA(Glu) + NADP(+) = L-glutamyl-tRNA(Glu) + NADPH + H(+)</text>
        <dbReference type="Rhea" id="RHEA:12344"/>
        <dbReference type="Rhea" id="RHEA-COMP:9663"/>
        <dbReference type="Rhea" id="RHEA-COMP:9680"/>
        <dbReference type="ChEBI" id="CHEBI:15378"/>
        <dbReference type="ChEBI" id="CHEBI:57501"/>
        <dbReference type="ChEBI" id="CHEBI:57783"/>
        <dbReference type="ChEBI" id="CHEBI:58349"/>
        <dbReference type="ChEBI" id="CHEBI:78442"/>
        <dbReference type="ChEBI" id="CHEBI:78520"/>
        <dbReference type="EC" id="1.2.1.70"/>
    </reaction>
</comment>
<dbReference type="PANTHER" id="PTHR43120:SF1">
    <property type="entry name" value="GLUTAMYL-TRNA REDUCTASE 1, CHLOROPLASTIC"/>
    <property type="match status" value="1"/>
</dbReference>
<comment type="similarity">
    <text evidence="2 9">Belongs to the glutamyl-tRNA reductase family.</text>
</comment>
<dbReference type="Proteomes" id="UP001318860">
    <property type="component" value="Unassembled WGS sequence"/>
</dbReference>
<dbReference type="InterPro" id="IPR015895">
    <property type="entry name" value="4pyrrol_synth_GluRdtase_N"/>
</dbReference>
<evidence type="ECO:0000256" key="2">
    <source>
        <dbReference type="ARBA" id="ARBA00005916"/>
    </source>
</evidence>
<evidence type="ECO:0000256" key="4">
    <source>
        <dbReference type="ARBA" id="ARBA00022857"/>
    </source>
</evidence>
<dbReference type="InterPro" id="IPR015896">
    <property type="entry name" value="4pyrrol_synth_GluRdtase_dimer"/>
</dbReference>
<protein>
    <recommendedName>
        <fullName evidence="3 9">Glutamyl-tRNA reductase</fullName>
        <ecNumber evidence="3 9">1.2.1.70</ecNumber>
    </recommendedName>
</protein>
<dbReference type="HAMAP" id="MF_00087">
    <property type="entry name" value="Glu_tRNA_reductase"/>
    <property type="match status" value="1"/>
</dbReference>
<dbReference type="InterPro" id="IPR036291">
    <property type="entry name" value="NAD(P)-bd_dom_sf"/>
</dbReference>
<proteinExistence type="inferred from homology"/>
<dbReference type="PROSITE" id="PS00747">
    <property type="entry name" value="GLUTR"/>
    <property type="match status" value="1"/>
</dbReference>
<feature type="domain" description="Glutamyl-tRNA reductase N-terminal" evidence="12">
    <location>
        <begin position="110"/>
        <end position="260"/>
    </location>
</feature>
<dbReference type="NCBIfam" id="TIGR01035">
    <property type="entry name" value="hemA"/>
    <property type="match status" value="1"/>
</dbReference>
<dbReference type="EMBL" id="JABTTQ020001035">
    <property type="protein sequence ID" value="KAK6136440.1"/>
    <property type="molecule type" value="Genomic_DNA"/>
</dbReference>